<comment type="caution">
    <text evidence="1">The sequence shown here is derived from an EMBL/GenBank/DDBJ whole genome shotgun (WGS) entry which is preliminary data.</text>
</comment>
<dbReference type="GeneID" id="300271862"/>
<dbReference type="RefSeq" id="WP_306347656.1">
    <property type="nucleotide sequence ID" value="NZ_JASAVU010000019.1"/>
</dbReference>
<reference evidence="1 2" key="1">
    <citation type="journal article" date="2023" name="Front. Microbiol.">
        <title>Phylogeography and host specificity of Pasteurellaceae pathogenic to sea-farmed fish in the north-east Atlantic.</title>
        <authorList>
            <person name="Gulla S."/>
            <person name="Colquhoun D.J."/>
            <person name="Olsen A.B."/>
            <person name="Spilsberg B."/>
            <person name="Lagesen K."/>
            <person name="Aakesson C.P."/>
            <person name="Strom S."/>
            <person name="Manji F."/>
            <person name="Birkbeck T.H."/>
            <person name="Nilsen H.K."/>
        </authorList>
    </citation>
    <scope>NUCLEOTIDE SEQUENCE [LARGE SCALE GENOMIC DNA]</scope>
    <source>
        <strain evidence="1 2">NVIB3131</strain>
    </source>
</reference>
<sequence length="50" mass="5617">MELLQYMNANFESVSDEEQAEIEALNIDFNDLTGEEISVLDIGSCGDIYK</sequence>
<keyword evidence="2" id="KW-1185">Reference proteome</keyword>
<proteinExistence type="predicted"/>
<gene>
    <name evidence="1" type="ORF">QJU57_06345</name>
</gene>
<dbReference type="Proteomes" id="UP001226020">
    <property type="component" value="Unassembled WGS sequence"/>
</dbReference>
<evidence type="ECO:0000313" key="2">
    <source>
        <dbReference type="Proteomes" id="UP001226020"/>
    </source>
</evidence>
<protein>
    <submittedName>
        <fullName evidence="1">Uncharacterized protein</fullName>
    </submittedName>
</protein>
<dbReference type="AlphaFoldDB" id="A0AAW8CHJ4"/>
<evidence type="ECO:0000313" key="1">
    <source>
        <dbReference type="EMBL" id="MDP8148693.1"/>
    </source>
</evidence>
<organism evidence="1 2">
    <name type="scientific">Phocoenobacter atlanticus subsp. atlanticus</name>
    <dbReference type="NCBI Taxonomy" id="3061285"/>
    <lineage>
        <taxon>Bacteria</taxon>
        <taxon>Pseudomonadati</taxon>
        <taxon>Pseudomonadota</taxon>
        <taxon>Gammaproteobacteria</taxon>
        <taxon>Pasteurellales</taxon>
        <taxon>Pasteurellaceae</taxon>
        <taxon>Phocoenobacter</taxon>
        <taxon>Phocoenobacter atlanticus</taxon>
    </lineage>
</organism>
<name>A0AAW8CHJ4_9PAST</name>
<accession>A0AAW8CHJ4</accession>
<dbReference type="EMBL" id="JASAXT010000009">
    <property type="protein sequence ID" value="MDP8148693.1"/>
    <property type="molecule type" value="Genomic_DNA"/>
</dbReference>